<keyword evidence="2" id="KW-1185">Reference proteome</keyword>
<name>A0A4R7IYI0_9ACTN</name>
<dbReference type="EMBL" id="SOAW01000004">
    <property type="protein sequence ID" value="TDT29116.1"/>
    <property type="molecule type" value="Genomic_DNA"/>
</dbReference>
<comment type="caution">
    <text evidence="1">The sequence shown here is derived from an EMBL/GenBank/DDBJ whole genome shotgun (WGS) entry which is preliminary data.</text>
</comment>
<dbReference type="AlphaFoldDB" id="A0A4R7IYI0"/>
<evidence type="ECO:0000313" key="2">
    <source>
        <dbReference type="Proteomes" id="UP000295371"/>
    </source>
</evidence>
<reference evidence="1 2" key="1">
    <citation type="submission" date="2019-03" db="EMBL/GenBank/DDBJ databases">
        <title>Genomic Encyclopedia of Archaeal and Bacterial Type Strains, Phase II (KMG-II): from individual species to whole genera.</title>
        <authorList>
            <person name="Goeker M."/>
        </authorList>
    </citation>
    <scope>NUCLEOTIDE SEQUENCE [LARGE SCALE GENOMIC DNA]</scope>
    <source>
        <strain evidence="1 2">DSM 24323</strain>
    </source>
</reference>
<evidence type="ECO:0000313" key="1">
    <source>
        <dbReference type="EMBL" id="TDT29116.1"/>
    </source>
</evidence>
<dbReference type="Proteomes" id="UP000295371">
    <property type="component" value="Unassembled WGS sequence"/>
</dbReference>
<accession>A0A4R7IYI0</accession>
<organism evidence="1 2">
    <name type="scientific">Naumannella halotolerans</name>
    <dbReference type="NCBI Taxonomy" id="993414"/>
    <lineage>
        <taxon>Bacteria</taxon>
        <taxon>Bacillati</taxon>
        <taxon>Actinomycetota</taxon>
        <taxon>Actinomycetes</taxon>
        <taxon>Propionibacteriales</taxon>
        <taxon>Propionibacteriaceae</taxon>
        <taxon>Naumannella</taxon>
    </lineage>
</organism>
<sequence length="30" mass="3143">MLNLLITAAAVFGVVLIAAMAIVPPLVQHR</sequence>
<gene>
    <name evidence="1" type="ORF">CLV29_3214</name>
</gene>
<protein>
    <submittedName>
        <fullName evidence="1">Uncharacterized protein</fullName>
    </submittedName>
</protein>
<proteinExistence type="predicted"/>